<name>A0A023EKH5_AEDAL</name>
<accession>A0A023EKH5</accession>
<evidence type="ECO:0000313" key="1">
    <source>
        <dbReference type="EMBL" id="JAC09668.1"/>
    </source>
</evidence>
<sequence>DISFTFEILVQTVSQCSCRRFVDDSHHIESSNGSGVLCGLSLRIIEICWNCYNCILATFSQIGLSSFPHFNQNHRADFLRSESLLLALELDFDFRLSGIVENLEGPVFDVGLDFRVVETASNQSLSVENCVLRVEGHLVLGCITDESFRVRECHIAWGGAVSLVVGNDFDFAMLEHSHAGIRGSQIDTNCRHFCFGFTLWFSIRIDTLFTYFTTSNFKLTSLGTLFSFGIACV</sequence>
<proteinExistence type="evidence at transcript level"/>
<reference evidence="1" key="1">
    <citation type="journal article" date="2014" name="PLoS Negl. Trop. Dis.">
        <title>Identification and characterization of seminal fluid proteins in the Asian tiger mosquito, Aedes albopictus.</title>
        <authorList>
            <person name="Boes K.E."/>
            <person name="Ribeiro J.M."/>
            <person name="Wong A."/>
            <person name="Harrington L.C."/>
            <person name="Wolfner M.F."/>
            <person name="Sirot L.K."/>
        </authorList>
    </citation>
    <scope>NUCLEOTIDE SEQUENCE</scope>
    <source>
        <tissue evidence="1">Reproductive organs</tissue>
    </source>
</reference>
<dbReference type="Pfam" id="PF10712">
    <property type="entry name" value="NAD-GH"/>
    <property type="match status" value="1"/>
</dbReference>
<organism evidence="1">
    <name type="scientific">Aedes albopictus</name>
    <name type="common">Asian tiger mosquito</name>
    <name type="synonym">Stegomyia albopicta</name>
    <dbReference type="NCBI Taxonomy" id="7160"/>
    <lineage>
        <taxon>Eukaryota</taxon>
        <taxon>Metazoa</taxon>
        <taxon>Ecdysozoa</taxon>
        <taxon>Arthropoda</taxon>
        <taxon>Hexapoda</taxon>
        <taxon>Insecta</taxon>
        <taxon>Pterygota</taxon>
        <taxon>Neoptera</taxon>
        <taxon>Endopterygota</taxon>
        <taxon>Diptera</taxon>
        <taxon>Nematocera</taxon>
        <taxon>Culicoidea</taxon>
        <taxon>Culicidae</taxon>
        <taxon>Culicinae</taxon>
        <taxon>Aedini</taxon>
        <taxon>Aedes</taxon>
        <taxon>Stegomyia</taxon>
    </lineage>
</organism>
<dbReference type="InterPro" id="IPR019651">
    <property type="entry name" value="Glutamate_DH_NAD-spec"/>
</dbReference>
<protein>
    <submittedName>
        <fullName evidence="1">Putative heat shock 70 bb</fullName>
    </submittedName>
</protein>
<dbReference type="AlphaFoldDB" id="A0A023EKH5"/>
<keyword evidence="1" id="KW-0346">Stress response</keyword>
<feature type="non-terminal residue" evidence="1">
    <location>
        <position position="1"/>
    </location>
</feature>
<dbReference type="EMBL" id="GAPW01003930">
    <property type="protein sequence ID" value="JAC09668.1"/>
    <property type="molecule type" value="mRNA"/>
</dbReference>